<evidence type="ECO:0000313" key="9">
    <source>
        <dbReference type="EMBL" id="WDE96561.1"/>
    </source>
</evidence>
<sequence>MPGQETSQTLLLKLQSQNDEEAWARFSKEYRPFIYSILKHYQIAHEDIEDLQQDILVKVWKALPDFIYQVERCRFRTWLSRVSRNHCLNFCQSKYQRKIKAEVPVELYDKSTQPEIDTLAEEEWQVFIADKAWTNIEKLFTDKQKEVFLLVSKGKHQSEAAERLGLEVNTAYVYAKKVKDVYMREIRRLNAELDG</sequence>
<dbReference type="Proteomes" id="UP001214250">
    <property type="component" value="Chromosome 1"/>
</dbReference>
<keyword evidence="3" id="KW-0805">Transcription regulation</keyword>
<dbReference type="RefSeq" id="WP_274150626.1">
    <property type="nucleotide sequence ID" value="NZ_CP117811.1"/>
</dbReference>
<dbReference type="InterPro" id="IPR007627">
    <property type="entry name" value="RNA_pol_sigma70_r2"/>
</dbReference>
<comment type="function">
    <text evidence="7">Sigma factors are initiation factors that promote the attachment of RNA polymerase to specific initiation sites and are then released. Sigma-S contributes to the protection against external stress, thus playing a role in cellular fitness and survival.</text>
</comment>
<feature type="domain" description="RNA polymerase sigma-70 region 2" evidence="8">
    <location>
        <begin position="28"/>
        <end position="93"/>
    </location>
</feature>
<dbReference type="InterPro" id="IPR013325">
    <property type="entry name" value="RNA_pol_sigma_r2"/>
</dbReference>
<keyword evidence="4" id="KW-0731">Sigma factor</keyword>
<dbReference type="SUPFAM" id="SSF46894">
    <property type="entry name" value="C-terminal effector domain of the bipartite response regulators"/>
    <property type="match status" value="1"/>
</dbReference>
<keyword evidence="5" id="KW-0238">DNA-binding</keyword>
<evidence type="ECO:0000256" key="7">
    <source>
        <dbReference type="ARBA" id="ARBA00024701"/>
    </source>
</evidence>
<proteinExistence type="inferred from homology"/>
<comment type="similarity">
    <text evidence="1">Belongs to the sigma-70 factor family.</text>
</comment>
<reference evidence="9 10" key="1">
    <citation type="submission" date="2023-02" db="EMBL/GenBank/DDBJ databases">
        <title>Genome sequence of Lentisphaera profundi SAORIC-696.</title>
        <authorList>
            <person name="Kim e."/>
            <person name="Cho J.-C."/>
            <person name="Choi A."/>
            <person name="Kang I."/>
        </authorList>
    </citation>
    <scope>NUCLEOTIDE SEQUENCE [LARGE SCALE GENOMIC DNA]</scope>
    <source>
        <strain evidence="9 10">SAORIC-696</strain>
    </source>
</reference>
<dbReference type="Pfam" id="PF04542">
    <property type="entry name" value="Sigma70_r2"/>
    <property type="match status" value="1"/>
</dbReference>
<keyword evidence="10" id="KW-1185">Reference proteome</keyword>
<dbReference type="InterPro" id="IPR014284">
    <property type="entry name" value="RNA_pol_sigma-70_dom"/>
</dbReference>
<name>A0ABY7VQU5_9BACT</name>
<dbReference type="SUPFAM" id="SSF88946">
    <property type="entry name" value="Sigma2 domain of RNA polymerase sigma factors"/>
    <property type="match status" value="1"/>
</dbReference>
<evidence type="ECO:0000259" key="8">
    <source>
        <dbReference type="Pfam" id="PF04542"/>
    </source>
</evidence>
<keyword evidence="6" id="KW-0804">Transcription</keyword>
<evidence type="ECO:0000256" key="2">
    <source>
        <dbReference type="ARBA" id="ARBA00021245"/>
    </source>
</evidence>
<evidence type="ECO:0000256" key="5">
    <source>
        <dbReference type="ARBA" id="ARBA00023125"/>
    </source>
</evidence>
<evidence type="ECO:0000256" key="6">
    <source>
        <dbReference type="ARBA" id="ARBA00023163"/>
    </source>
</evidence>
<evidence type="ECO:0000256" key="4">
    <source>
        <dbReference type="ARBA" id="ARBA00023082"/>
    </source>
</evidence>
<dbReference type="PANTHER" id="PTHR43133">
    <property type="entry name" value="RNA POLYMERASE ECF-TYPE SIGMA FACTO"/>
    <property type="match status" value="1"/>
</dbReference>
<organism evidence="9 10">
    <name type="scientific">Lentisphaera profundi</name>
    <dbReference type="NCBI Taxonomy" id="1658616"/>
    <lineage>
        <taxon>Bacteria</taxon>
        <taxon>Pseudomonadati</taxon>
        <taxon>Lentisphaerota</taxon>
        <taxon>Lentisphaeria</taxon>
        <taxon>Lentisphaerales</taxon>
        <taxon>Lentisphaeraceae</taxon>
        <taxon>Lentisphaera</taxon>
    </lineage>
</organism>
<gene>
    <name evidence="9" type="ORF">PQO03_01090</name>
</gene>
<dbReference type="Gene3D" id="1.10.1740.10">
    <property type="match status" value="1"/>
</dbReference>
<dbReference type="NCBIfam" id="TIGR02937">
    <property type="entry name" value="sigma70-ECF"/>
    <property type="match status" value="1"/>
</dbReference>
<dbReference type="PANTHER" id="PTHR43133:SF8">
    <property type="entry name" value="RNA POLYMERASE SIGMA FACTOR HI_1459-RELATED"/>
    <property type="match status" value="1"/>
</dbReference>
<evidence type="ECO:0000256" key="3">
    <source>
        <dbReference type="ARBA" id="ARBA00023015"/>
    </source>
</evidence>
<evidence type="ECO:0000256" key="1">
    <source>
        <dbReference type="ARBA" id="ARBA00007788"/>
    </source>
</evidence>
<dbReference type="EMBL" id="CP117811">
    <property type="protein sequence ID" value="WDE96561.1"/>
    <property type="molecule type" value="Genomic_DNA"/>
</dbReference>
<accession>A0ABY7VQU5</accession>
<dbReference type="InterPro" id="IPR039425">
    <property type="entry name" value="RNA_pol_sigma-70-like"/>
</dbReference>
<dbReference type="InterPro" id="IPR016032">
    <property type="entry name" value="Sig_transdc_resp-reg_C-effctor"/>
</dbReference>
<evidence type="ECO:0000313" key="10">
    <source>
        <dbReference type="Proteomes" id="UP001214250"/>
    </source>
</evidence>
<protein>
    <recommendedName>
        <fullName evidence="2">RNA polymerase sigma factor SigS</fullName>
    </recommendedName>
</protein>